<evidence type="ECO:0000313" key="2">
    <source>
        <dbReference type="EMBL" id="KIU01479.1"/>
    </source>
</evidence>
<reference evidence="2 3" key="1">
    <citation type="submission" date="2015-01" db="EMBL/GenBank/DDBJ databases">
        <title>Characterization of Swiss Staphylococcus aureus strains involved in food poisoning.</title>
        <authorList>
            <person name="Crovadore J."/>
            <person name="Chablais R."/>
            <person name="Tonacini J."/>
            <person name="Schnyder B."/>
            <person name="Lefort F."/>
        </authorList>
    </citation>
    <scope>NUCLEOTIDE SEQUENCE [LARGE SCALE GENOMIC DNA]</scope>
    <source>
        <strain evidence="2 3">SA-120</strain>
    </source>
</reference>
<gene>
    <name evidence="2" type="ORF">QU38_01405</name>
</gene>
<feature type="non-terminal residue" evidence="2">
    <location>
        <position position="1"/>
    </location>
</feature>
<sequence>GEDIADMAVHQPLIVEPLQQQRPRGQKRAVQDDALPHGGLNPASASRSTHSRAEWNGNRAAAPVPRQCASAPPEARRVGTRGSRSAT</sequence>
<dbReference type="AlphaFoldDB" id="A0AA40JR66"/>
<accession>A0AA40JR66</accession>
<dbReference type="EMBL" id="JXIG01000308">
    <property type="protein sequence ID" value="KIU01479.1"/>
    <property type="molecule type" value="Genomic_DNA"/>
</dbReference>
<name>A0AA40JR66_STAAU</name>
<evidence type="ECO:0000313" key="3">
    <source>
        <dbReference type="Proteomes" id="UP000032274"/>
    </source>
</evidence>
<protein>
    <submittedName>
        <fullName evidence="2">Uncharacterized protein</fullName>
    </submittedName>
</protein>
<proteinExistence type="predicted"/>
<comment type="caution">
    <text evidence="2">The sequence shown here is derived from an EMBL/GenBank/DDBJ whole genome shotgun (WGS) entry which is preliminary data.</text>
</comment>
<feature type="region of interest" description="Disordered" evidence="1">
    <location>
        <begin position="1"/>
        <end position="87"/>
    </location>
</feature>
<dbReference type="Proteomes" id="UP000032274">
    <property type="component" value="Unassembled WGS sequence"/>
</dbReference>
<evidence type="ECO:0000256" key="1">
    <source>
        <dbReference type="SAM" id="MobiDB-lite"/>
    </source>
</evidence>
<organism evidence="2 3">
    <name type="scientific">Staphylococcus aureus</name>
    <dbReference type="NCBI Taxonomy" id="1280"/>
    <lineage>
        <taxon>Bacteria</taxon>
        <taxon>Bacillati</taxon>
        <taxon>Bacillota</taxon>
        <taxon>Bacilli</taxon>
        <taxon>Bacillales</taxon>
        <taxon>Staphylococcaceae</taxon>
        <taxon>Staphylococcus</taxon>
    </lineage>
</organism>